<dbReference type="PROSITE" id="PS50097">
    <property type="entry name" value="BTB"/>
    <property type="match status" value="1"/>
</dbReference>
<name>A0A0D2NM31_HYPSF</name>
<dbReference type="STRING" id="945553.A0A0D2NM31"/>
<keyword evidence="3" id="KW-1185">Reference proteome</keyword>
<dbReference type="EMBL" id="KN817599">
    <property type="protein sequence ID" value="KJA17701.1"/>
    <property type="molecule type" value="Genomic_DNA"/>
</dbReference>
<dbReference type="InterPro" id="IPR000210">
    <property type="entry name" value="BTB/POZ_dom"/>
</dbReference>
<feature type="domain" description="BTB" evidence="1">
    <location>
        <begin position="82"/>
        <end position="148"/>
    </location>
</feature>
<protein>
    <recommendedName>
        <fullName evidence="1">BTB domain-containing protein</fullName>
    </recommendedName>
</protein>
<evidence type="ECO:0000259" key="1">
    <source>
        <dbReference type="PROSITE" id="PS50097"/>
    </source>
</evidence>
<organism evidence="2 3">
    <name type="scientific">Hypholoma sublateritium (strain FD-334 SS-4)</name>
    <dbReference type="NCBI Taxonomy" id="945553"/>
    <lineage>
        <taxon>Eukaryota</taxon>
        <taxon>Fungi</taxon>
        <taxon>Dikarya</taxon>
        <taxon>Basidiomycota</taxon>
        <taxon>Agaricomycotina</taxon>
        <taxon>Agaricomycetes</taxon>
        <taxon>Agaricomycetidae</taxon>
        <taxon>Agaricales</taxon>
        <taxon>Agaricineae</taxon>
        <taxon>Strophariaceae</taxon>
        <taxon>Hypholoma</taxon>
    </lineage>
</organism>
<dbReference type="InterPro" id="IPR011333">
    <property type="entry name" value="SKP1/BTB/POZ_sf"/>
</dbReference>
<reference evidence="3" key="1">
    <citation type="submission" date="2014-04" db="EMBL/GenBank/DDBJ databases">
        <title>Evolutionary Origins and Diversification of the Mycorrhizal Mutualists.</title>
        <authorList>
            <consortium name="DOE Joint Genome Institute"/>
            <consortium name="Mycorrhizal Genomics Consortium"/>
            <person name="Kohler A."/>
            <person name="Kuo A."/>
            <person name="Nagy L.G."/>
            <person name="Floudas D."/>
            <person name="Copeland A."/>
            <person name="Barry K.W."/>
            <person name="Cichocki N."/>
            <person name="Veneault-Fourrey C."/>
            <person name="LaButti K."/>
            <person name="Lindquist E.A."/>
            <person name="Lipzen A."/>
            <person name="Lundell T."/>
            <person name="Morin E."/>
            <person name="Murat C."/>
            <person name="Riley R."/>
            <person name="Ohm R."/>
            <person name="Sun H."/>
            <person name="Tunlid A."/>
            <person name="Henrissat B."/>
            <person name="Grigoriev I.V."/>
            <person name="Hibbett D.S."/>
            <person name="Martin F."/>
        </authorList>
    </citation>
    <scope>NUCLEOTIDE SEQUENCE [LARGE SCALE GENOMIC DNA]</scope>
    <source>
        <strain evidence="3">FD-334 SS-4</strain>
    </source>
</reference>
<sequence>MPQTSQTVSCHDVSKLHNLCCSPFKRVSNSDAIQSVAPLQGRSPRLPITCASKTIYLFLPLSESKTASPGMNISYQFDSADADAILLTTEIDHSTEFHVHKCILAAASPFFYDMFTLPQEVENPAKQQPVISVAETSHDLDIVLRCIYPVPAPTIHSLDELSAALGVALKYDFEIATSVLRNLLVSPQFLQSSPVRVYAIACRYELEAEAKIASQRTLNTSILDKPPCKELRYISAYDYHRLLTLHRRRSKAATDLLNATPSLECTNCNSSAFTVRQAPKWWHEFTHAAQEELSLRPTTDTIFGMEFLFRMARASGCARCPESVLNSWKVLESLKAAIDALPSTVTFGENPLDDNVDIP</sequence>
<dbReference type="Gene3D" id="3.30.710.10">
    <property type="entry name" value="Potassium Channel Kv1.1, Chain A"/>
    <property type="match status" value="1"/>
</dbReference>
<dbReference type="SUPFAM" id="SSF54695">
    <property type="entry name" value="POZ domain"/>
    <property type="match status" value="1"/>
</dbReference>
<proteinExistence type="predicted"/>
<gene>
    <name evidence="2" type="ORF">HYPSUDRAFT_46026</name>
</gene>
<dbReference type="Pfam" id="PF00651">
    <property type="entry name" value="BTB"/>
    <property type="match status" value="1"/>
</dbReference>
<dbReference type="AlphaFoldDB" id="A0A0D2NM31"/>
<evidence type="ECO:0000313" key="2">
    <source>
        <dbReference type="EMBL" id="KJA17701.1"/>
    </source>
</evidence>
<dbReference type="Proteomes" id="UP000054270">
    <property type="component" value="Unassembled WGS sequence"/>
</dbReference>
<dbReference type="CDD" id="cd18186">
    <property type="entry name" value="BTB_POZ_ZBTB_KLHL-like"/>
    <property type="match status" value="1"/>
</dbReference>
<dbReference type="SMART" id="SM00225">
    <property type="entry name" value="BTB"/>
    <property type="match status" value="1"/>
</dbReference>
<accession>A0A0D2NM31</accession>
<dbReference type="OMA" id="YISAWHY"/>
<dbReference type="OrthoDB" id="71307at2759"/>
<evidence type="ECO:0000313" key="3">
    <source>
        <dbReference type="Proteomes" id="UP000054270"/>
    </source>
</evidence>